<dbReference type="Gene3D" id="1.10.30.10">
    <property type="entry name" value="High mobility group box domain"/>
    <property type="match status" value="1"/>
</dbReference>
<dbReference type="SUPFAM" id="SSF47095">
    <property type="entry name" value="HMG-box"/>
    <property type="match status" value="1"/>
</dbReference>
<feature type="compositionally biased region" description="Basic and acidic residues" evidence="1">
    <location>
        <begin position="69"/>
        <end position="87"/>
    </location>
</feature>
<gene>
    <name evidence="2" type="ORF">HICCMSTLAB_LOCUS8605</name>
</gene>
<reference evidence="2" key="1">
    <citation type="submission" date="2021-04" db="EMBL/GenBank/DDBJ databases">
        <authorList>
            <person name="Chebbi M.A.C M."/>
        </authorList>
    </citation>
    <scope>NUCLEOTIDE SEQUENCE</scope>
</reference>
<dbReference type="OrthoDB" id="1919336at2759"/>
<accession>A0A8J2MV59</accession>
<feature type="compositionally biased region" description="Polar residues" evidence="1">
    <location>
        <begin position="57"/>
        <end position="67"/>
    </location>
</feature>
<evidence type="ECO:0000256" key="1">
    <source>
        <dbReference type="SAM" id="MobiDB-lite"/>
    </source>
</evidence>
<name>A0A8J2MV59_COTCN</name>
<feature type="compositionally biased region" description="Basic residues" evidence="1">
    <location>
        <begin position="88"/>
        <end position="101"/>
    </location>
</feature>
<feature type="compositionally biased region" description="Basic and acidic residues" evidence="1">
    <location>
        <begin position="160"/>
        <end position="173"/>
    </location>
</feature>
<dbReference type="GO" id="GO:0005634">
    <property type="term" value="C:nucleus"/>
    <property type="evidence" value="ECO:0007669"/>
    <property type="project" value="UniProtKB-ARBA"/>
</dbReference>
<sequence length="173" mass="20099">MDSYEETGSDDERTNNGSPVQNDGGRQEIIDSNATQSNDGRPRSRSPIVPIRDHSWKSVNAFINYTTGEKWKQMSQEEKQPYIDGAKRIRKLKVVERRRKSHQQEEKEAPQLKMKRPRKATKNKSYREDDEAKPKKKKKNKDIHYKNVIIKNVSDSSSDSDDRYGSKRSDTSI</sequence>
<evidence type="ECO:0000313" key="3">
    <source>
        <dbReference type="Proteomes" id="UP000786811"/>
    </source>
</evidence>
<evidence type="ECO:0000313" key="2">
    <source>
        <dbReference type="EMBL" id="CAG5097233.1"/>
    </source>
</evidence>
<dbReference type="AlphaFoldDB" id="A0A8J2MV59"/>
<evidence type="ECO:0008006" key="4">
    <source>
        <dbReference type="Google" id="ProtNLM"/>
    </source>
</evidence>
<feature type="compositionally biased region" description="Polar residues" evidence="1">
    <location>
        <begin position="30"/>
        <end position="39"/>
    </location>
</feature>
<dbReference type="EMBL" id="CAJNRD030001121">
    <property type="protein sequence ID" value="CAG5097233.1"/>
    <property type="molecule type" value="Genomic_DNA"/>
</dbReference>
<keyword evidence="3" id="KW-1185">Reference proteome</keyword>
<comment type="caution">
    <text evidence="2">The sequence shown here is derived from an EMBL/GenBank/DDBJ whole genome shotgun (WGS) entry which is preliminary data.</text>
</comment>
<protein>
    <recommendedName>
        <fullName evidence="4">HMG box domain-containing protein</fullName>
    </recommendedName>
</protein>
<organism evidence="2 3">
    <name type="scientific">Cotesia congregata</name>
    <name type="common">Parasitoid wasp</name>
    <name type="synonym">Apanteles congregatus</name>
    <dbReference type="NCBI Taxonomy" id="51543"/>
    <lineage>
        <taxon>Eukaryota</taxon>
        <taxon>Metazoa</taxon>
        <taxon>Ecdysozoa</taxon>
        <taxon>Arthropoda</taxon>
        <taxon>Hexapoda</taxon>
        <taxon>Insecta</taxon>
        <taxon>Pterygota</taxon>
        <taxon>Neoptera</taxon>
        <taxon>Endopterygota</taxon>
        <taxon>Hymenoptera</taxon>
        <taxon>Apocrita</taxon>
        <taxon>Ichneumonoidea</taxon>
        <taxon>Braconidae</taxon>
        <taxon>Microgastrinae</taxon>
        <taxon>Cotesia</taxon>
    </lineage>
</organism>
<feature type="compositionally biased region" description="Basic residues" evidence="1">
    <location>
        <begin position="113"/>
        <end position="124"/>
    </location>
</feature>
<dbReference type="Proteomes" id="UP000786811">
    <property type="component" value="Unassembled WGS sequence"/>
</dbReference>
<proteinExistence type="predicted"/>
<feature type="region of interest" description="Disordered" evidence="1">
    <location>
        <begin position="1"/>
        <end position="173"/>
    </location>
</feature>
<dbReference type="InterPro" id="IPR036910">
    <property type="entry name" value="HMG_box_dom_sf"/>
</dbReference>